<dbReference type="PANTHER" id="PTHR23416">
    <property type="entry name" value="SIALIC ACID SYNTHASE-RELATED"/>
    <property type="match status" value="1"/>
</dbReference>
<dbReference type="InterPro" id="IPR018357">
    <property type="entry name" value="Hexapep_transf_CS"/>
</dbReference>
<dbReference type="GO" id="GO:0016746">
    <property type="term" value="F:acyltransferase activity"/>
    <property type="evidence" value="ECO:0007669"/>
    <property type="project" value="UniProtKB-KW"/>
</dbReference>
<evidence type="ECO:0000259" key="4">
    <source>
        <dbReference type="SMART" id="SM01266"/>
    </source>
</evidence>
<accession>A0ABU2SCI6</accession>
<dbReference type="InterPro" id="IPR011004">
    <property type="entry name" value="Trimer_LpxA-like_sf"/>
</dbReference>
<comment type="caution">
    <text evidence="5">The sequence shown here is derived from an EMBL/GenBank/DDBJ whole genome shotgun (WGS) entry which is preliminary data.</text>
</comment>
<dbReference type="Gene3D" id="2.160.10.10">
    <property type="entry name" value="Hexapeptide repeat proteins"/>
    <property type="match status" value="1"/>
</dbReference>
<dbReference type="SUPFAM" id="SSF51161">
    <property type="entry name" value="Trimeric LpxA-like enzymes"/>
    <property type="match status" value="1"/>
</dbReference>
<keyword evidence="6" id="KW-1185">Reference proteome</keyword>
<proteinExistence type="inferred from homology"/>
<evidence type="ECO:0000256" key="2">
    <source>
        <dbReference type="ARBA" id="ARBA00022679"/>
    </source>
</evidence>
<organism evidence="5 6">
    <name type="scientific">Streptomyces johnsoniae</name>
    <dbReference type="NCBI Taxonomy" id="3075532"/>
    <lineage>
        <taxon>Bacteria</taxon>
        <taxon>Bacillati</taxon>
        <taxon>Actinomycetota</taxon>
        <taxon>Actinomycetes</taxon>
        <taxon>Kitasatosporales</taxon>
        <taxon>Streptomycetaceae</taxon>
        <taxon>Streptomyces</taxon>
    </lineage>
</organism>
<evidence type="ECO:0000313" key="5">
    <source>
        <dbReference type="EMBL" id="MDT0446693.1"/>
    </source>
</evidence>
<reference evidence="6" key="1">
    <citation type="submission" date="2023-07" db="EMBL/GenBank/DDBJ databases">
        <title>30 novel species of actinomycetes from the DSMZ collection.</title>
        <authorList>
            <person name="Nouioui I."/>
        </authorList>
    </citation>
    <scope>NUCLEOTIDE SEQUENCE [LARGE SCALE GENOMIC DNA]</scope>
    <source>
        <strain evidence="6">DSM 41886</strain>
    </source>
</reference>
<dbReference type="Pfam" id="PF12464">
    <property type="entry name" value="Mac"/>
    <property type="match status" value="1"/>
</dbReference>
<dbReference type="InterPro" id="IPR051159">
    <property type="entry name" value="Hexapeptide_acetyltransf"/>
</dbReference>
<dbReference type="EMBL" id="JAVREV010000021">
    <property type="protein sequence ID" value="MDT0446693.1"/>
    <property type="molecule type" value="Genomic_DNA"/>
</dbReference>
<dbReference type="CDD" id="cd03357">
    <property type="entry name" value="LbH_MAT_GAT"/>
    <property type="match status" value="1"/>
</dbReference>
<keyword evidence="2 5" id="KW-0808">Transferase</keyword>
<dbReference type="PROSITE" id="PS00101">
    <property type="entry name" value="HEXAPEP_TRANSFERASES"/>
    <property type="match status" value="1"/>
</dbReference>
<dbReference type="RefSeq" id="WP_311620843.1">
    <property type="nucleotide sequence ID" value="NZ_JAVREV010000021.1"/>
</dbReference>
<sequence length="213" mass="23541">MTIDDREREVRRRIAAHELYTDHAPGLERLEEERIRGKELADAYNRTAPRDQPGRADILRELFGTLGERVWVEPPLHVAYGNYTHLGDDVYANFGLTLVDDTDVFIGNRVMFAPHVTITTTGHPVHPELRTDGSQFSAPVHIEDDVWIGTGATILPGVTIGRGSVIGAGSIVTANVPPMTVAAGTPARILRTITDADREWTYRPPRTLTADDI</sequence>
<dbReference type="EC" id="2.3.1.-" evidence="5"/>
<dbReference type="InterPro" id="IPR024688">
    <property type="entry name" value="Mac_dom"/>
</dbReference>
<comment type="similarity">
    <text evidence="1">Belongs to the transferase hexapeptide repeat family.</text>
</comment>
<evidence type="ECO:0000256" key="3">
    <source>
        <dbReference type="ARBA" id="ARBA00022737"/>
    </source>
</evidence>
<name>A0ABU2SCI6_9ACTN</name>
<keyword evidence="3" id="KW-0677">Repeat</keyword>
<dbReference type="InterPro" id="IPR001451">
    <property type="entry name" value="Hexapep"/>
</dbReference>
<keyword evidence="5" id="KW-0012">Acyltransferase</keyword>
<dbReference type="SMART" id="SM01266">
    <property type="entry name" value="Mac"/>
    <property type="match status" value="1"/>
</dbReference>
<dbReference type="PANTHER" id="PTHR23416:SF23">
    <property type="entry name" value="ACETYLTRANSFERASE C18B11.09C-RELATED"/>
    <property type="match status" value="1"/>
</dbReference>
<evidence type="ECO:0000313" key="6">
    <source>
        <dbReference type="Proteomes" id="UP001183615"/>
    </source>
</evidence>
<dbReference type="Proteomes" id="UP001183615">
    <property type="component" value="Unassembled WGS sequence"/>
</dbReference>
<dbReference type="Pfam" id="PF00132">
    <property type="entry name" value="Hexapep"/>
    <property type="match status" value="1"/>
</dbReference>
<protein>
    <submittedName>
        <fullName evidence="5">Sugar O-acetyltransferase</fullName>
        <ecNumber evidence="5">2.3.1.-</ecNumber>
    </submittedName>
</protein>
<feature type="domain" description="Maltose/galactoside acetyltransferase" evidence="4">
    <location>
        <begin position="11"/>
        <end position="68"/>
    </location>
</feature>
<evidence type="ECO:0000256" key="1">
    <source>
        <dbReference type="ARBA" id="ARBA00007274"/>
    </source>
</evidence>
<gene>
    <name evidence="5" type="ORF">RM779_29465</name>
</gene>